<evidence type="ECO:0000256" key="2">
    <source>
        <dbReference type="ARBA" id="ARBA00022801"/>
    </source>
</evidence>
<dbReference type="FunFam" id="3.20.20.80:FF:000004">
    <property type="entry name" value="Beta-glucosidase 6-phospho-beta-glucosidase"/>
    <property type="match status" value="1"/>
</dbReference>
<evidence type="ECO:0000313" key="7">
    <source>
        <dbReference type="Proteomes" id="UP000233440"/>
    </source>
</evidence>
<dbReference type="OrthoDB" id="9765195at2"/>
<dbReference type="InterPro" id="IPR017853">
    <property type="entry name" value="GH"/>
</dbReference>
<dbReference type="Proteomes" id="UP000233440">
    <property type="component" value="Unassembled WGS sequence"/>
</dbReference>
<proteinExistence type="inferred from homology"/>
<dbReference type="PRINTS" id="PR00131">
    <property type="entry name" value="GLHYDRLASE1"/>
</dbReference>
<dbReference type="InterPro" id="IPR018120">
    <property type="entry name" value="Glyco_hydro_1_AS"/>
</dbReference>
<organism evidence="6 7">
    <name type="scientific">Heyndrickxia camelliae</name>
    <dbReference type="NCBI Taxonomy" id="1707093"/>
    <lineage>
        <taxon>Bacteria</taxon>
        <taxon>Bacillati</taxon>
        <taxon>Bacillota</taxon>
        <taxon>Bacilli</taxon>
        <taxon>Bacillales</taxon>
        <taxon>Bacillaceae</taxon>
        <taxon>Heyndrickxia</taxon>
    </lineage>
</organism>
<dbReference type="PROSITE" id="PS00572">
    <property type="entry name" value="GLYCOSYL_HYDROL_F1_1"/>
    <property type="match status" value="1"/>
</dbReference>
<dbReference type="GO" id="GO:0005829">
    <property type="term" value="C:cytosol"/>
    <property type="evidence" value="ECO:0007669"/>
    <property type="project" value="TreeGrafter"/>
</dbReference>
<gene>
    <name evidence="6" type="ORF">CWO92_04380</name>
</gene>
<evidence type="ECO:0000256" key="3">
    <source>
        <dbReference type="ARBA" id="ARBA00023295"/>
    </source>
</evidence>
<dbReference type="SUPFAM" id="SSF51445">
    <property type="entry name" value="(Trans)glycosidases"/>
    <property type="match status" value="1"/>
</dbReference>
<reference evidence="6 7" key="1">
    <citation type="submission" date="2017-11" db="EMBL/GenBank/DDBJ databases">
        <title>Bacillus camelliae sp. nov., isolated from pu'er tea.</title>
        <authorList>
            <person name="Niu L."/>
        </authorList>
    </citation>
    <scope>NUCLEOTIDE SEQUENCE [LARGE SCALE GENOMIC DNA]</scope>
    <source>
        <strain evidence="6 7">7578-1</strain>
    </source>
</reference>
<dbReference type="Pfam" id="PF00232">
    <property type="entry name" value="Glyco_hydro_1"/>
    <property type="match status" value="1"/>
</dbReference>
<dbReference type="InterPro" id="IPR001360">
    <property type="entry name" value="Glyco_hydro_1"/>
</dbReference>
<protein>
    <submittedName>
        <fullName evidence="6">6-phospho-beta-glucosidase</fullName>
    </submittedName>
</protein>
<comment type="caution">
    <text evidence="6">The sequence shown here is derived from an EMBL/GenBank/DDBJ whole genome shotgun (WGS) entry which is preliminary data.</text>
</comment>
<evidence type="ECO:0000313" key="6">
    <source>
        <dbReference type="EMBL" id="PKR86481.1"/>
    </source>
</evidence>
<feature type="active site" description="Nucleophile" evidence="4">
    <location>
        <position position="383"/>
    </location>
</feature>
<name>A0A2N3LPD8_9BACI</name>
<dbReference type="PANTHER" id="PTHR10353:SF139">
    <property type="entry name" value="6-PHOSPHO-BETA-GLUCOSIDASE GMUD"/>
    <property type="match status" value="1"/>
</dbReference>
<evidence type="ECO:0000256" key="4">
    <source>
        <dbReference type="PROSITE-ProRule" id="PRU10055"/>
    </source>
</evidence>
<keyword evidence="2" id="KW-0378">Hydrolase</keyword>
<dbReference type="AlphaFoldDB" id="A0A2N3LPD8"/>
<dbReference type="GO" id="GO:0008422">
    <property type="term" value="F:beta-glucosidase activity"/>
    <property type="evidence" value="ECO:0007669"/>
    <property type="project" value="TreeGrafter"/>
</dbReference>
<keyword evidence="7" id="KW-1185">Reference proteome</keyword>
<evidence type="ECO:0000256" key="1">
    <source>
        <dbReference type="ARBA" id="ARBA00010838"/>
    </source>
</evidence>
<dbReference type="GO" id="GO:0016052">
    <property type="term" value="P:carbohydrate catabolic process"/>
    <property type="evidence" value="ECO:0007669"/>
    <property type="project" value="TreeGrafter"/>
</dbReference>
<evidence type="ECO:0000256" key="5">
    <source>
        <dbReference type="RuleBase" id="RU003690"/>
    </source>
</evidence>
<sequence length="482" mass="56430">MNQAGHTPAWFFPQGGIKVKEYHFPKDFWWGSASSATQMEGAANKDGKGKNIWDYWYEIEPNRFFHKIGPSETSQFYERYKEDIALMKELGHNSFRFSISWSRLIPTGDGEVNLKAVQFYNQVLEELRKHGIEPFVNLYHFDMPFEMQEKGGWESREVVKAYVNYAEKCFDLFGDRVNKWFTHNEPIVPVENQYLYGHHYPALCDFQKCVQAGFHSILASALAIRAYHKKNLGGQIGIILNLTPSYPRSQHPADVEAATIADAFFNRSFLDPSVKGTFPSELVDVLKKEGFMPHIEESDLEVIKENTVDLLGINYYQPRRVKAKENLFNPNAPFMPERYFEYYDMPGKKMNLYRGWEIYEKGIYDILLNVKENYGNIECFISENGMGVENESRFLNEDGMIEDHYRIEFYEEHLRWVHKAIQEGVNVKGYHVWTFLDNWSWLNAYKNRYGLVSVDLDNDFQRTVKKSGYWFKQLATTGVITQ</sequence>
<keyword evidence="3" id="KW-0326">Glycosidase</keyword>
<dbReference type="Gene3D" id="3.20.20.80">
    <property type="entry name" value="Glycosidases"/>
    <property type="match status" value="1"/>
</dbReference>
<dbReference type="PANTHER" id="PTHR10353">
    <property type="entry name" value="GLYCOSYL HYDROLASE"/>
    <property type="match status" value="1"/>
</dbReference>
<dbReference type="EMBL" id="PIQO01000002">
    <property type="protein sequence ID" value="PKR86481.1"/>
    <property type="molecule type" value="Genomic_DNA"/>
</dbReference>
<comment type="similarity">
    <text evidence="1 5">Belongs to the glycosyl hydrolase 1 family.</text>
</comment>
<accession>A0A2N3LPD8</accession>